<keyword evidence="2" id="KW-1185">Reference proteome</keyword>
<dbReference type="EMBL" id="JSUQ01000019">
    <property type="protein sequence ID" value="KHQ51251.1"/>
    <property type="molecule type" value="Genomic_DNA"/>
</dbReference>
<name>A0A0B3S3I5_9RHOB</name>
<dbReference type="STRING" id="561184.SAMN05216376_12077"/>
<dbReference type="PATRIC" id="fig|1515334.3.peg.4315"/>
<dbReference type="AlphaFoldDB" id="A0A0B3S3I5"/>
<reference evidence="1 2" key="1">
    <citation type="submission" date="2014-10" db="EMBL/GenBank/DDBJ databases">
        <title>Genome sequence of Ponticoccus sp. strain UMTAT08 isolated from clonal culture of toxic dinoflagellate Alexandrium tamiyavanichii.</title>
        <authorList>
            <person name="Gan H.Y."/>
            <person name="Muhd D.-D."/>
            <person name="Mohd Noor M.E."/>
            <person name="Yeong Y.S."/>
            <person name="Usup G."/>
        </authorList>
    </citation>
    <scope>NUCLEOTIDE SEQUENCE [LARGE SCALE GENOMIC DNA]</scope>
    <source>
        <strain evidence="1 2">UMTAT08</strain>
    </source>
</reference>
<accession>A0A0B3S3I5</accession>
<proteinExistence type="predicted"/>
<gene>
    <name evidence="1" type="ORF">OA50_04284</name>
</gene>
<dbReference type="OrthoDB" id="7585428at2"/>
<evidence type="ECO:0000313" key="1">
    <source>
        <dbReference type="EMBL" id="KHQ51251.1"/>
    </source>
</evidence>
<evidence type="ECO:0000313" key="2">
    <source>
        <dbReference type="Proteomes" id="UP000030960"/>
    </source>
</evidence>
<dbReference type="Proteomes" id="UP000030960">
    <property type="component" value="Unassembled WGS sequence"/>
</dbReference>
<organism evidence="1 2">
    <name type="scientific">Mameliella alba</name>
    <dbReference type="NCBI Taxonomy" id="561184"/>
    <lineage>
        <taxon>Bacteria</taxon>
        <taxon>Pseudomonadati</taxon>
        <taxon>Pseudomonadota</taxon>
        <taxon>Alphaproteobacteria</taxon>
        <taxon>Rhodobacterales</taxon>
        <taxon>Roseobacteraceae</taxon>
        <taxon>Mameliella</taxon>
    </lineage>
</organism>
<dbReference type="RefSeq" id="WP_043145017.1">
    <property type="nucleotide sequence ID" value="NZ_JSUQ01000019.1"/>
</dbReference>
<protein>
    <submittedName>
        <fullName evidence="1">Phage protein, HK97 gp10 family</fullName>
    </submittedName>
</protein>
<comment type="caution">
    <text evidence="1">The sequence shown here is derived from an EMBL/GenBank/DDBJ whole genome shotgun (WGS) entry which is preliminary data.</text>
</comment>
<sequence length="150" mass="16076">MTVKLDVKGFREIEKALAKLPASTAKGVAKRAMRAELKPVASMANALWPGADDDVFKVGSKVKGGQPQPKRGRSIVNLHVGAVNKPEAHLIEWGTGPRKHESGKYVGAVAPHAMLGPAWDANRHGMLEGLGARLWDEIAKTMARRAAKGK</sequence>